<dbReference type="FunFam" id="3.30.160.60:FF:000690">
    <property type="entry name" value="Zinc finger protein 354C"/>
    <property type="match status" value="1"/>
</dbReference>
<keyword evidence="4 7" id="KW-0863">Zinc-finger</keyword>
<keyword evidence="6" id="KW-0539">Nucleus</keyword>
<evidence type="ECO:0000256" key="5">
    <source>
        <dbReference type="ARBA" id="ARBA00022833"/>
    </source>
</evidence>
<dbReference type="GO" id="GO:0005634">
    <property type="term" value="C:nucleus"/>
    <property type="evidence" value="ECO:0007669"/>
    <property type="project" value="UniProtKB-SubCell"/>
</dbReference>
<feature type="non-terminal residue" evidence="9">
    <location>
        <position position="47"/>
    </location>
</feature>
<dbReference type="PANTHER" id="PTHR23226">
    <property type="entry name" value="ZINC FINGER AND SCAN DOMAIN-CONTAINING"/>
    <property type="match status" value="1"/>
</dbReference>
<keyword evidence="2" id="KW-0479">Metal-binding</keyword>
<dbReference type="PANTHER" id="PTHR23226:SF416">
    <property type="entry name" value="FI01424P"/>
    <property type="match status" value="1"/>
</dbReference>
<protein>
    <submittedName>
        <fullName evidence="9">Zinc finger protein 675</fullName>
    </submittedName>
</protein>
<feature type="domain" description="C2H2-type" evidence="8">
    <location>
        <begin position="27"/>
        <end position="47"/>
    </location>
</feature>
<evidence type="ECO:0000259" key="8">
    <source>
        <dbReference type="PROSITE" id="PS50157"/>
    </source>
</evidence>
<keyword evidence="10" id="KW-1185">Reference proteome</keyword>
<dbReference type="Pfam" id="PF00096">
    <property type="entry name" value="zf-C2H2"/>
    <property type="match status" value="1"/>
</dbReference>
<evidence type="ECO:0000313" key="10">
    <source>
        <dbReference type="Proteomes" id="UP000053238"/>
    </source>
</evidence>
<dbReference type="InterPro" id="IPR013087">
    <property type="entry name" value="Znf_C2H2_type"/>
</dbReference>
<dbReference type="EMBL" id="KL428235">
    <property type="protein sequence ID" value="KFW90885.1"/>
    <property type="molecule type" value="Genomic_DNA"/>
</dbReference>
<evidence type="ECO:0000256" key="6">
    <source>
        <dbReference type="ARBA" id="ARBA00023242"/>
    </source>
</evidence>
<evidence type="ECO:0000256" key="3">
    <source>
        <dbReference type="ARBA" id="ARBA00022737"/>
    </source>
</evidence>
<evidence type="ECO:0000313" key="9">
    <source>
        <dbReference type="EMBL" id="KFW90885.1"/>
    </source>
</evidence>
<evidence type="ECO:0000256" key="7">
    <source>
        <dbReference type="PROSITE-ProRule" id="PRU00042"/>
    </source>
</evidence>
<feature type="domain" description="C2H2-type" evidence="8">
    <location>
        <begin position="1"/>
        <end position="26"/>
    </location>
</feature>
<dbReference type="GO" id="GO:0008270">
    <property type="term" value="F:zinc ion binding"/>
    <property type="evidence" value="ECO:0007669"/>
    <property type="project" value="UniProtKB-KW"/>
</dbReference>
<keyword evidence="5" id="KW-0862">Zinc</keyword>
<dbReference type="Proteomes" id="UP000053238">
    <property type="component" value="Unassembled WGS sequence"/>
</dbReference>
<evidence type="ECO:0000256" key="4">
    <source>
        <dbReference type="ARBA" id="ARBA00022771"/>
    </source>
</evidence>
<dbReference type="InterPro" id="IPR036236">
    <property type="entry name" value="Znf_C2H2_sf"/>
</dbReference>
<accession>A0A093QWZ5</accession>
<evidence type="ECO:0000256" key="2">
    <source>
        <dbReference type="ARBA" id="ARBA00022723"/>
    </source>
</evidence>
<sequence length="47" mass="5203">CREGGRSFPCGSSLATHWHIHTGEKPYKCPECGKSFGRSSKLSAHQR</sequence>
<comment type="subcellular location">
    <subcellularLocation>
        <location evidence="1">Nucleus</location>
    </subcellularLocation>
</comment>
<name>A0A093QWZ5_PHACA</name>
<dbReference type="PROSITE" id="PS50157">
    <property type="entry name" value="ZINC_FINGER_C2H2_2"/>
    <property type="match status" value="2"/>
</dbReference>
<reference evidence="9 10" key="1">
    <citation type="submission" date="2014-04" db="EMBL/GenBank/DDBJ databases">
        <title>Genome evolution of avian class.</title>
        <authorList>
            <person name="Zhang G."/>
            <person name="Li C."/>
        </authorList>
    </citation>
    <scope>NUCLEOTIDE SEQUENCE [LARGE SCALE GENOMIC DNA]</scope>
    <source>
        <strain evidence="9">BGI_N336</strain>
    </source>
</reference>
<keyword evidence="3" id="KW-0677">Repeat</keyword>
<evidence type="ECO:0000256" key="1">
    <source>
        <dbReference type="ARBA" id="ARBA00004123"/>
    </source>
</evidence>
<dbReference type="GO" id="GO:0000978">
    <property type="term" value="F:RNA polymerase II cis-regulatory region sequence-specific DNA binding"/>
    <property type="evidence" value="ECO:0007669"/>
    <property type="project" value="TreeGrafter"/>
</dbReference>
<dbReference type="Gene3D" id="3.30.160.60">
    <property type="entry name" value="Classic Zinc Finger"/>
    <property type="match status" value="2"/>
</dbReference>
<gene>
    <name evidence="9" type="ORF">N336_09651</name>
</gene>
<proteinExistence type="predicted"/>
<organism evidence="9 10">
    <name type="scientific">Phalacrocorax carbo</name>
    <name type="common">Great cormorant</name>
    <name type="synonym">Pelecanus carbo</name>
    <dbReference type="NCBI Taxonomy" id="9209"/>
    <lineage>
        <taxon>Eukaryota</taxon>
        <taxon>Metazoa</taxon>
        <taxon>Chordata</taxon>
        <taxon>Craniata</taxon>
        <taxon>Vertebrata</taxon>
        <taxon>Euteleostomi</taxon>
        <taxon>Archelosauria</taxon>
        <taxon>Archosauria</taxon>
        <taxon>Dinosauria</taxon>
        <taxon>Saurischia</taxon>
        <taxon>Theropoda</taxon>
        <taxon>Coelurosauria</taxon>
        <taxon>Aves</taxon>
        <taxon>Neognathae</taxon>
        <taxon>Neoaves</taxon>
        <taxon>Aequornithes</taxon>
        <taxon>Suliformes</taxon>
        <taxon>Phalacrocoracidae</taxon>
        <taxon>Phalacrocorax</taxon>
    </lineage>
</organism>
<dbReference type="AlphaFoldDB" id="A0A093QWZ5"/>
<dbReference type="SUPFAM" id="SSF57667">
    <property type="entry name" value="beta-beta-alpha zinc fingers"/>
    <property type="match status" value="1"/>
</dbReference>
<dbReference type="GO" id="GO:0000981">
    <property type="term" value="F:DNA-binding transcription factor activity, RNA polymerase II-specific"/>
    <property type="evidence" value="ECO:0007669"/>
    <property type="project" value="TreeGrafter"/>
</dbReference>
<feature type="non-terminal residue" evidence="9">
    <location>
        <position position="1"/>
    </location>
</feature>